<keyword evidence="4" id="KW-1185">Reference proteome</keyword>
<accession>A0A292PPA4</accession>
<dbReference type="InterPro" id="IPR007005">
    <property type="entry name" value="XAP5"/>
</dbReference>
<reference evidence="3" key="1">
    <citation type="submission" date="2015-10" db="EMBL/GenBank/DDBJ databases">
        <authorList>
            <person name="Regsiter A."/>
            <person name="william w."/>
        </authorList>
    </citation>
    <scope>NUCLEOTIDE SEQUENCE</scope>
    <source>
        <strain evidence="3">Montdore</strain>
    </source>
</reference>
<feature type="domain" description="FAM50A/XAP5 C-terminal" evidence="2">
    <location>
        <begin position="11"/>
        <end position="154"/>
    </location>
</feature>
<sequence length="165" mass="19083">LLALQEKIENEEISIPFVFYDSTNVASPTGEGVMVKKGEAVWRFVKRAGGMSGCRKWLRVSVNDLLLVRSGATIPQHFEFYYFIVNPTLGPNRLLFHFPSSPSPTPQTRTPNPNRDNPTMTNMVDRRWYEVIKQIFPASVWTEFDPHKDYSNMVRQDMGRSTFFF</sequence>
<dbReference type="GO" id="GO:0005634">
    <property type="term" value="C:nucleus"/>
    <property type="evidence" value="ECO:0007669"/>
    <property type="project" value="InterPro"/>
</dbReference>
<name>A0A292PPA4_9PEZI</name>
<organism evidence="3 4">
    <name type="scientific">Tuber aestivum</name>
    <name type="common">summer truffle</name>
    <dbReference type="NCBI Taxonomy" id="59557"/>
    <lineage>
        <taxon>Eukaryota</taxon>
        <taxon>Fungi</taxon>
        <taxon>Dikarya</taxon>
        <taxon>Ascomycota</taxon>
        <taxon>Pezizomycotina</taxon>
        <taxon>Pezizomycetes</taxon>
        <taxon>Pezizales</taxon>
        <taxon>Tuberaceae</taxon>
        <taxon>Tuber</taxon>
    </lineage>
</organism>
<dbReference type="AlphaFoldDB" id="A0A292PPA4"/>
<dbReference type="InterPro" id="IPR048337">
    <property type="entry name" value="FAM50A/XAP5_C"/>
</dbReference>
<dbReference type="PANTHER" id="PTHR12722:SF0">
    <property type="entry name" value="PROTEIN FAM50A"/>
    <property type="match status" value="1"/>
</dbReference>
<protein>
    <recommendedName>
        <fullName evidence="2">FAM50A/XAP5 C-terminal domain-containing protein</fullName>
    </recommendedName>
</protein>
<feature type="non-terminal residue" evidence="3">
    <location>
        <position position="165"/>
    </location>
</feature>
<evidence type="ECO:0000313" key="3">
    <source>
        <dbReference type="EMBL" id="CUS09482.1"/>
    </source>
</evidence>
<proteinExistence type="predicted"/>
<evidence type="ECO:0000313" key="4">
    <source>
        <dbReference type="Proteomes" id="UP001412239"/>
    </source>
</evidence>
<feature type="region of interest" description="Disordered" evidence="1">
    <location>
        <begin position="100"/>
        <end position="120"/>
    </location>
</feature>
<dbReference type="GO" id="GO:0006325">
    <property type="term" value="P:chromatin organization"/>
    <property type="evidence" value="ECO:0007669"/>
    <property type="project" value="TreeGrafter"/>
</dbReference>
<gene>
    <name evidence="3" type="ORF">GSTUAT00006442001</name>
</gene>
<dbReference type="PANTHER" id="PTHR12722">
    <property type="entry name" value="XAP-5 PROTEIN-RELATED"/>
    <property type="match status" value="1"/>
</dbReference>
<evidence type="ECO:0000256" key="1">
    <source>
        <dbReference type="SAM" id="MobiDB-lite"/>
    </source>
</evidence>
<dbReference type="Proteomes" id="UP001412239">
    <property type="component" value="Unassembled WGS sequence"/>
</dbReference>
<evidence type="ECO:0000259" key="2">
    <source>
        <dbReference type="Pfam" id="PF04921"/>
    </source>
</evidence>
<feature type="non-terminal residue" evidence="3">
    <location>
        <position position="1"/>
    </location>
</feature>
<dbReference type="EMBL" id="LN891081">
    <property type="protein sequence ID" value="CUS09482.1"/>
    <property type="molecule type" value="Genomic_DNA"/>
</dbReference>
<feature type="compositionally biased region" description="Low complexity" evidence="1">
    <location>
        <begin position="106"/>
        <end position="120"/>
    </location>
</feature>
<dbReference type="Pfam" id="PF04921">
    <property type="entry name" value="XAP5"/>
    <property type="match status" value="1"/>
</dbReference>